<feature type="transmembrane region" description="Helical" evidence="1">
    <location>
        <begin position="148"/>
        <end position="167"/>
    </location>
</feature>
<feature type="transmembrane region" description="Helical" evidence="1">
    <location>
        <begin position="83"/>
        <end position="100"/>
    </location>
</feature>
<dbReference type="InterPro" id="IPR017516">
    <property type="entry name" value="AbrB_dup"/>
</dbReference>
<dbReference type="PANTHER" id="PTHR38457">
    <property type="entry name" value="REGULATOR ABRB-RELATED"/>
    <property type="match status" value="1"/>
</dbReference>
<keyword evidence="3" id="KW-1185">Reference proteome</keyword>
<dbReference type="Proteomes" id="UP000295765">
    <property type="component" value="Unassembled WGS sequence"/>
</dbReference>
<dbReference type="InterPro" id="IPR007820">
    <property type="entry name" value="AbrB_fam"/>
</dbReference>
<gene>
    <name evidence="2" type="ORF">EV699_114114</name>
</gene>
<feature type="transmembrane region" description="Helical" evidence="1">
    <location>
        <begin position="179"/>
        <end position="198"/>
    </location>
</feature>
<dbReference type="EMBL" id="SLWY01000014">
    <property type="protein sequence ID" value="TCO80469.1"/>
    <property type="molecule type" value="Genomic_DNA"/>
</dbReference>
<dbReference type="PANTHER" id="PTHR38457:SF1">
    <property type="entry name" value="REGULATOR ABRB-RELATED"/>
    <property type="match status" value="1"/>
</dbReference>
<evidence type="ECO:0000313" key="3">
    <source>
        <dbReference type="Proteomes" id="UP000295765"/>
    </source>
</evidence>
<dbReference type="AlphaFoldDB" id="A0A4R2L8E4"/>
<keyword evidence="1" id="KW-0472">Membrane</keyword>
<comment type="caution">
    <text evidence="2">The sequence shown here is derived from an EMBL/GenBank/DDBJ whole genome shotgun (WGS) entry which is preliminary data.</text>
</comment>
<dbReference type="NCBIfam" id="TIGR03082">
    <property type="entry name" value="Gneg_AbrB_dup"/>
    <property type="match status" value="2"/>
</dbReference>
<proteinExistence type="predicted"/>
<name>A0A4R2L8E4_9GAMM</name>
<organism evidence="2 3">
    <name type="scientific">Plasticicumulans lactativorans</name>
    <dbReference type="NCBI Taxonomy" id="1133106"/>
    <lineage>
        <taxon>Bacteria</taxon>
        <taxon>Pseudomonadati</taxon>
        <taxon>Pseudomonadota</taxon>
        <taxon>Gammaproteobacteria</taxon>
        <taxon>Candidatus Competibacteraceae</taxon>
        <taxon>Plasticicumulans</taxon>
    </lineage>
</organism>
<evidence type="ECO:0000256" key="1">
    <source>
        <dbReference type="SAM" id="Phobius"/>
    </source>
</evidence>
<protein>
    <recommendedName>
        <fullName evidence="4">AbrB family transcriptional regulator</fullName>
    </recommendedName>
</protein>
<dbReference type="RefSeq" id="WP_132543606.1">
    <property type="nucleotide sequence ID" value="NZ_SLWY01000014.1"/>
</dbReference>
<evidence type="ECO:0008006" key="4">
    <source>
        <dbReference type="Google" id="ProtNLM"/>
    </source>
</evidence>
<feature type="transmembrane region" description="Helical" evidence="1">
    <location>
        <begin position="323"/>
        <end position="341"/>
    </location>
</feature>
<dbReference type="GO" id="GO:0010468">
    <property type="term" value="P:regulation of gene expression"/>
    <property type="evidence" value="ECO:0007669"/>
    <property type="project" value="InterPro"/>
</dbReference>
<evidence type="ECO:0000313" key="2">
    <source>
        <dbReference type="EMBL" id="TCO80469.1"/>
    </source>
</evidence>
<dbReference type="GO" id="GO:0016020">
    <property type="term" value="C:membrane"/>
    <property type="evidence" value="ECO:0007669"/>
    <property type="project" value="InterPro"/>
</dbReference>
<keyword evidence="1" id="KW-1133">Transmembrane helix</keyword>
<feature type="transmembrane region" description="Helical" evidence="1">
    <location>
        <begin position="289"/>
        <end position="311"/>
    </location>
</feature>
<dbReference type="PIRSF" id="PIRSF038991">
    <property type="entry name" value="Protein_AbrB"/>
    <property type="match status" value="1"/>
</dbReference>
<dbReference type="Pfam" id="PF05145">
    <property type="entry name" value="AbrB"/>
    <property type="match status" value="1"/>
</dbReference>
<accession>A0A4R2L8E4</accession>
<dbReference type="OrthoDB" id="8527964at2"/>
<sequence>MATARWRIWLITLALGTAAGFAAVWLRLPVPWMVGPLLAIAALRMAGAPLAVPHGARNFGQWVIGTSLGLYFTPPVVDELLRLAPAVMTGAVVTLLLGAASGRLLARLTGVDAATAHFASLPGGASEMVLLAERCGGRIDRVAAAQTLRVVLVVLSIPALFTAIDVHGSDGRGLATHPIDLVGLAALAPLTLLGVFAWRRLGPPTPWVIGPLLVAAALTASDIELSGLPPALRAAGQIGIAASLGCRFSPTFFRAAPRFLAAVTALTFGLIAVTAVSGALLAWLAGLPAAAVILGMAPGGIAEMCITAQTLHLGVPLVTSFQVLRMLTVVLVGAPLFRWFARPADPD</sequence>
<feature type="transmembrane region" description="Helical" evidence="1">
    <location>
        <begin position="259"/>
        <end position="283"/>
    </location>
</feature>
<keyword evidence="1" id="KW-0812">Transmembrane</keyword>
<reference evidence="2 3" key="1">
    <citation type="submission" date="2019-03" db="EMBL/GenBank/DDBJ databases">
        <title>Genomic Encyclopedia of Type Strains, Phase IV (KMG-IV): sequencing the most valuable type-strain genomes for metagenomic binning, comparative biology and taxonomic classification.</title>
        <authorList>
            <person name="Goeker M."/>
        </authorList>
    </citation>
    <scope>NUCLEOTIDE SEQUENCE [LARGE SCALE GENOMIC DNA]</scope>
    <source>
        <strain evidence="2 3">DSM 25287</strain>
    </source>
</reference>